<feature type="compositionally biased region" description="Low complexity" evidence="1">
    <location>
        <begin position="64"/>
        <end position="74"/>
    </location>
</feature>
<feature type="compositionally biased region" description="Basic and acidic residues" evidence="1">
    <location>
        <begin position="49"/>
        <end position="61"/>
    </location>
</feature>
<dbReference type="VEuPathDB" id="FungiDB:P174DRAFT_451165"/>
<protein>
    <submittedName>
        <fullName evidence="2">Uncharacterized protein</fullName>
    </submittedName>
</protein>
<keyword evidence="3" id="KW-1185">Reference proteome</keyword>
<organism evidence="2 3">
    <name type="scientific">Aspergillus novofumigatus (strain IBT 16806)</name>
    <dbReference type="NCBI Taxonomy" id="1392255"/>
    <lineage>
        <taxon>Eukaryota</taxon>
        <taxon>Fungi</taxon>
        <taxon>Dikarya</taxon>
        <taxon>Ascomycota</taxon>
        <taxon>Pezizomycotina</taxon>
        <taxon>Eurotiomycetes</taxon>
        <taxon>Eurotiomycetidae</taxon>
        <taxon>Eurotiales</taxon>
        <taxon>Aspergillaceae</taxon>
        <taxon>Aspergillus</taxon>
        <taxon>Aspergillus subgen. Fumigati</taxon>
    </lineage>
</organism>
<sequence length="213" mass="24484">MQSSRLQARRGYLKELVAMVVRGLLRERSWEVHGAWLWIKQFMHSDVKDHQKASKPSKEDNADLDSNANSASSSSKINWYSMGAWSQDILWLSESELDSLWYERLAEVSSSESYLRDVTISLYERAIEKENPSWLRHRGLGKTLQQEFQTLEAIEQMQLALTAAERDDASPKPEARDIVDLHLRLRPYALAAKDMKKSADHYALACKSDDAQQ</sequence>
<reference evidence="3" key="1">
    <citation type="journal article" date="2018" name="Proc. Natl. Acad. Sci. U.S.A.">
        <title>Linking secondary metabolites to gene clusters through genome sequencing of six diverse Aspergillus species.</title>
        <authorList>
            <person name="Kaerboelling I."/>
            <person name="Vesth T.C."/>
            <person name="Frisvad J.C."/>
            <person name="Nybo J.L."/>
            <person name="Theobald S."/>
            <person name="Kuo A."/>
            <person name="Bowyer P."/>
            <person name="Matsuda Y."/>
            <person name="Mondo S."/>
            <person name="Lyhne E.K."/>
            <person name="Kogle M.E."/>
            <person name="Clum A."/>
            <person name="Lipzen A."/>
            <person name="Salamov A."/>
            <person name="Ngan C.Y."/>
            <person name="Daum C."/>
            <person name="Chiniquy J."/>
            <person name="Barry K."/>
            <person name="LaButti K."/>
            <person name="Haridas S."/>
            <person name="Simmons B.A."/>
            <person name="Magnuson J.K."/>
            <person name="Mortensen U.H."/>
            <person name="Larsen T.O."/>
            <person name="Grigoriev I.V."/>
            <person name="Baker S.E."/>
            <person name="Andersen M.R."/>
        </authorList>
    </citation>
    <scope>NUCLEOTIDE SEQUENCE [LARGE SCALE GENOMIC DNA]</scope>
    <source>
        <strain evidence="3">IBT 16806</strain>
    </source>
</reference>
<dbReference type="EMBL" id="MSZS01000004">
    <property type="protein sequence ID" value="PKX94266.1"/>
    <property type="molecule type" value="Genomic_DNA"/>
</dbReference>
<gene>
    <name evidence="2" type="ORF">P174DRAFT_451165</name>
</gene>
<evidence type="ECO:0000313" key="2">
    <source>
        <dbReference type="EMBL" id="PKX94266.1"/>
    </source>
</evidence>
<feature type="region of interest" description="Disordered" evidence="1">
    <location>
        <begin position="49"/>
        <end position="74"/>
    </location>
</feature>
<dbReference type="OrthoDB" id="2913095at2759"/>
<comment type="caution">
    <text evidence="2">The sequence shown here is derived from an EMBL/GenBank/DDBJ whole genome shotgun (WGS) entry which is preliminary data.</text>
</comment>
<dbReference type="GeneID" id="36536320"/>
<evidence type="ECO:0000256" key="1">
    <source>
        <dbReference type="SAM" id="MobiDB-lite"/>
    </source>
</evidence>
<proteinExistence type="predicted"/>
<dbReference type="STRING" id="1392255.A0A2I1C9J7"/>
<evidence type="ECO:0000313" key="3">
    <source>
        <dbReference type="Proteomes" id="UP000234474"/>
    </source>
</evidence>
<dbReference type="RefSeq" id="XP_024682861.1">
    <property type="nucleotide sequence ID" value="XM_024828994.1"/>
</dbReference>
<name>A0A2I1C9J7_ASPN1</name>
<accession>A0A2I1C9J7</accession>
<dbReference type="Proteomes" id="UP000234474">
    <property type="component" value="Unassembled WGS sequence"/>
</dbReference>
<feature type="non-terminal residue" evidence="2">
    <location>
        <position position="213"/>
    </location>
</feature>
<dbReference type="AlphaFoldDB" id="A0A2I1C9J7"/>